<dbReference type="InterPro" id="IPR032675">
    <property type="entry name" value="LRR_dom_sf"/>
</dbReference>
<dbReference type="RefSeq" id="WP_188956678.1">
    <property type="nucleotide sequence ID" value="NZ_BMIB01000004.1"/>
</dbReference>
<keyword evidence="2" id="KW-0677">Repeat</keyword>
<reference evidence="3" key="1">
    <citation type="journal article" date="2014" name="Int. J. Syst. Evol. Microbiol.">
        <title>Complete genome sequence of Corynebacterium casei LMG S-19264T (=DSM 44701T), isolated from a smear-ripened cheese.</title>
        <authorList>
            <consortium name="US DOE Joint Genome Institute (JGI-PGF)"/>
            <person name="Walter F."/>
            <person name="Albersmeier A."/>
            <person name="Kalinowski J."/>
            <person name="Ruckert C."/>
        </authorList>
    </citation>
    <scope>NUCLEOTIDE SEQUENCE</scope>
    <source>
        <strain evidence="3">CGMCC 1.15290</strain>
    </source>
</reference>
<organism evidence="3 4">
    <name type="scientific">Filimonas zeae</name>
    <dbReference type="NCBI Taxonomy" id="1737353"/>
    <lineage>
        <taxon>Bacteria</taxon>
        <taxon>Pseudomonadati</taxon>
        <taxon>Bacteroidota</taxon>
        <taxon>Chitinophagia</taxon>
        <taxon>Chitinophagales</taxon>
        <taxon>Chitinophagaceae</taxon>
        <taxon>Filimonas</taxon>
    </lineage>
</organism>
<evidence type="ECO:0000313" key="3">
    <source>
        <dbReference type="EMBL" id="GGH78093.1"/>
    </source>
</evidence>
<dbReference type="PANTHER" id="PTHR48051:SF1">
    <property type="entry name" value="RAS SUPPRESSOR PROTEIN 1"/>
    <property type="match status" value="1"/>
</dbReference>
<dbReference type="GO" id="GO:0005737">
    <property type="term" value="C:cytoplasm"/>
    <property type="evidence" value="ECO:0007669"/>
    <property type="project" value="TreeGrafter"/>
</dbReference>
<dbReference type="Proteomes" id="UP000627292">
    <property type="component" value="Unassembled WGS sequence"/>
</dbReference>
<gene>
    <name evidence="3" type="ORF">GCM10011379_45450</name>
</gene>
<evidence type="ECO:0008006" key="5">
    <source>
        <dbReference type="Google" id="ProtNLM"/>
    </source>
</evidence>
<evidence type="ECO:0000256" key="2">
    <source>
        <dbReference type="ARBA" id="ARBA00022737"/>
    </source>
</evidence>
<evidence type="ECO:0000256" key="1">
    <source>
        <dbReference type="ARBA" id="ARBA00022614"/>
    </source>
</evidence>
<keyword evidence="1" id="KW-0433">Leucine-rich repeat</keyword>
<sequence length="484" mass="52702">MIVKQNGRIVRQGGRVIGGIVTLEYTGRSATFPFAIANNSGVNSGVGNLALQFNKQTAITVDYGNGVVKTFVSVVSPGESVNRFVFNSNDYFSSFYDLYHPKYIYPDGEVKQRTVKISYNRENLTSYSGGINGVTNIPVLNFLFYAHRNLTFFSTSGAAGTLTDIPYLDRITASTNPVLQTLRIVNFSANSPWVRAVPINFLDMPLTLLTTGTTSFTDTGSNLEHIGSRAIKNSLISLELIDLINVTTLPASLDGVVKLRDLTLNRCSFAEFPEVITRLTTLQSLIINDTTNRLTGMSQIPASIANLNKLVNFSFNIWNVTKIPDNVNLLTTIVTLTISGGATFTEFGDISALKNMATLILAHPTIHNSFTAFPAYFDAFTKFRTVTFNSPLNSASVNVTKKLSLIYDLITRNAPKTGVNNGSIPYRGFILNLFTGSAVPTAVDGIIAEPEGFVQGVENGVVDSAGKMIWVLRNQYGCTINITV</sequence>
<dbReference type="InterPro" id="IPR050216">
    <property type="entry name" value="LRR_domain-containing"/>
</dbReference>
<dbReference type="AlphaFoldDB" id="A0A917J535"/>
<dbReference type="EMBL" id="BMIB01000004">
    <property type="protein sequence ID" value="GGH78093.1"/>
    <property type="molecule type" value="Genomic_DNA"/>
</dbReference>
<comment type="caution">
    <text evidence="3">The sequence shown here is derived from an EMBL/GenBank/DDBJ whole genome shotgun (WGS) entry which is preliminary data.</text>
</comment>
<name>A0A917J535_9BACT</name>
<accession>A0A917J535</accession>
<keyword evidence="4" id="KW-1185">Reference proteome</keyword>
<reference evidence="3" key="2">
    <citation type="submission" date="2020-09" db="EMBL/GenBank/DDBJ databases">
        <authorList>
            <person name="Sun Q."/>
            <person name="Zhou Y."/>
        </authorList>
    </citation>
    <scope>NUCLEOTIDE SEQUENCE</scope>
    <source>
        <strain evidence="3">CGMCC 1.15290</strain>
    </source>
</reference>
<protein>
    <recommendedName>
        <fullName evidence="5">Leucine-rich repeat domain-containing protein</fullName>
    </recommendedName>
</protein>
<evidence type="ECO:0000313" key="4">
    <source>
        <dbReference type="Proteomes" id="UP000627292"/>
    </source>
</evidence>
<dbReference type="Gene3D" id="3.80.10.10">
    <property type="entry name" value="Ribonuclease Inhibitor"/>
    <property type="match status" value="1"/>
</dbReference>
<dbReference type="SUPFAM" id="SSF52058">
    <property type="entry name" value="L domain-like"/>
    <property type="match status" value="1"/>
</dbReference>
<proteinExistence type="predicted"/>
<dbReference type="PANTHER" id="PTHR48051">
    <property type="match status" value="1"/>
</dbReference>